<organism evidence="9 10">
    <name type="scientific">Spirosoma pollinicola</name>
    <dbReference type="NCBI Taxonomy" id="2057025"/>
    <lineage>
        <taxon>Bacteria</taxon>
        <taxon>Pseudomonadati</taxon>
        <taxon>Bacteroidota</taxon>
        <taxon>Cytophagia</taxon>
        <taxon>Cytophagales</taxon>
        <taxon>Cytophagaceae</taxon>
        <taxon>Spirosoma</taxon>
    </lineage>
</organism>
<dbReference type="RefSeq" id="WP_100987760.1">
    <property type="nucleotide sequence ID" value="NZ_CP025096.1"/>
</dbReference>
<gene>
    <name evidence="9" type="ORF">CWM47_09565</name>
</gene>
<dbReference type="Proteomes" id="UP000232883">
    <property type="component" value="Chromosome"/>
</dbReference>
<dbReference type="InterPro" id="IPR001434">
    <property type="entry name" value="OmcB-like_DUF11"/>
</dbReference>
<keyword evidence="4" id="KW-0732">Signal</keyword>
<feature type="region of interest" description="Disordered" evidence="5">
    <location>
        <begin position="3779"/>
        <end position="3805"/>
    </location>
</feature>
<feature type="domain" description="Ig-like" evidence="8">
    <location>
        <begin position="1248"/>
        <end position="1327"/>
    </location>
</feature>
<comment type="subcellular location">
    <subcellularLocation>
        <location evidence="1">Secreted</location>
    </subcellularLocation>
</comment>
<dbReference type="OrthoDB" id="1488158at2"/>
<dbReference type="InterPro" id="IPR026341">
    <property type="entry name" value="T9SS_type_B"/>
</dbReference>
<evidence type="ECO:0000313" key="10">
    <source>
        <dbReference type="Proteomes" id="UP000232883"/>
    </source>
</evidence>
<feature type="domain" description="SD-repeat containing protein B" evidence="7">
    <location>
        <begin position="540"/>
        <end position="652"/>
    </location>
</feature>
<feature type="domain" description="SD-repeat containing protein B" evidence="7">
    <location>
        <begin position="1126"/>
        <end position="1237"/>
    </location>
</feature>
<dbReference type="InterPro" id="IPR047589">
    <property type="entry name" value="DUF11_rpt"/>
</dbReference>
<feature type="domain" description="Ig-like" evidence="8">
    <location>
        <begin position="1509"/>
        <end position="1591"/>
    </location>
</feature>
<dbReference type="GO" id="GO:0005576">
    <property type="term" value="C:extracellular region"/>
    <property type="evidence" value="ECO:0007669"/>
    <property type="project" value="UniProtKB-SubCell"/>
</dbReference>
<dbReference type="PANTHER" id="PTHR36108:SF13">
    <property type="entry name" value="COLOSSIN-B-RELATED"/>
    <property type="match status" value="1"/>
</dbReference>
<evidence type="ECO:0000256" key="2">
    <source>
        <dbReference type="ARBA" id="ARBA00007257"/>
    </source>
</evidence>
<keyword evidence="3" id="KW-0964">Secreted</keyword>
<dbReference type="EMBL" id="CP025096">
    <property type="protein sequence ID" value="AUD02040.1"/>
    <property type="molecule type" value="Genomic_DNA"/>
</dbReference>
<feature type="domain" description="SD-repeat containing protein B" evidence="7">
    <location>
        <begin position="1009"/>
        <end position="1121"/>
    </location>
</feature>
<dbReference type="NCBIfam" id="TIGR04131">
    <property type="entry name" value="Bac_Flav_CTERM"/>
    <property type="match status" value="1"/>
</dbReference>
<dbReference type="KEGG" id="spir:CWM47_09565"/>
<dbReference type="Pfam" id="PF17210">
    <property type="entry name" value="SdrD_B"/>
    <property type="match status" value="7"/>
</dbReference>
<dbReference type="InterPro" id="IPR013783">
    <property type="entry name" value="Ig-like_fold"/>
</dbReference>
<evidence type="ECO:0000256" key="5">
    <source>
        <dbReference type="SAM" id="MobiDB-lite"/>
    </source>
</evidence>
<feature type="domain" description="SD-repeat containing protein B" evidence="7">
    <location>
        <begin position="416"/>
        <end position="534"/>
    </location>
</feature>
<dbReference type="InterPro" id="IPR033764">
    <property type="entry name" value="Sdr_B"/>
</dbReference>
<feature type="domain" description="DUF11" evidence="6">
    <location>
        <begin position="1597"/>
        <end position="1711"/>
    </location>
</feature>
<evidence type="ECO:0000259" key="7">
    <source>
        <dbReference type="Pfam" id="PF17210"/>
    </source>
</evidence>
<feature type="domain" description="SD-repeat containing protein B" evidence="7">
    <location>
        <begin position="774"/>
        <end position="886"/>
    </location>
</feature>
<dbReference type="SUPFAM" id="SSF117074">
    <property type="entry name" value="Hypothetical protein PA1324"/>
    <property type="match status" value="7"/>
</dbReference>
<evidence type="ECO:0000256" key="3">
    <source>
        <dbReference type="ARBA" id="ARBA00022525"/>
    </source>
</evidence>
<proteinExistence type="inferred from homology"/>
<keyword evidence="10" id="KW-1185">Reference proteome</keyword>
<evidence type="ECO:0000256" key="4">
    <source>
        <dbReference type="ARBA" id="ARBA00022729"/>
    </source>
</evidence>
<feature type="region of interest" description="Disordered" evidence="5">
    <location>
        <begin position="3613"/>
        <end position="3634"/>
    </location>
</feature>
<feature type="domain" description="SD-repeat containing protein B" evidence="7">
    <location>
        <begin position="891"/>
        <end position="1003"/>
    </location>
</feature>
<evidence type="ECO:0000259" key="8">
    <source>
        <dbReference type="Pfam" id="PF19081"/>
    </source>
</evidence>
<name>A0A2K8YWM4_9BACT</name>
<dbReference type="InterPro" id="IPR044023">
    <property type="entry name" value="Ig_7"/>
</dbReference>
<comment type="similarity">
    <text evidence="2">Belongs to the serine-aspartate repeat-containing protein (SDr) family.</text>
</comment>
<dbReference type="Gene3D" id="2.60.40.10">
    <property type="entry name" value="Immunoglobulins"/>
    <property type="match status" value="9"/>
</dbReference>
<dbReference type="Pfam" id="PF13585">
    <property type="entry name" value="CHU_C"/>
    <property type="match status" value="1"/>
</dbReference>
<dbReference type="PANTHER" id="PTHR36108">
    <property type="entry name" value="COLOSSIN-B-RELATED"/>
    <property type="match status" value="1"/>
</dbReference>
<reference evidence="9 10" key="1">
    <citation type="submission" date="2017-11" db="EMBL/GenBank/DDBJ databases">
        <title>Taxonomic description and genome sequences of Spirosoma HA7 sp. nov., isolated from pollen microhabitat of Corylus avellana.</title>
        <authorList>
            <person name="Ambika Manirajan B."/>
            <person name="Suarez C."/>
            <person name="Ratering S."/>
            <person name="Geissler-Plaum R."/>
            <person name="Cardinale M."/>
            <person name="Sylvia S."/>
        </authorList>
    </citation>
    <scope>NUCLEOTIDE SEQUENCE [LARGE SCALE GENOMIC DNA]</scope>
    <source>
        <strain evidence="9 10">HA7</strain>
    </source>
</reference>
<dbReference type="Gene3D" id="2.60.40.740">
    <property type="match status" value="1"/>
</dbReference>
<evidence type="ECO:0000256" key="1">
    <source>
        <dbReference type="ARBA" id="ARBA00004613"/>
    </source>
</evidence>
<evidence type="ECO:0000313" key="9">
    <source>
        <dbReference type="EMBL" id="AUD02040.1"/>
    </source>
</evidence>
<feature type="region of interest" description="Disordered" evidence="5">
    <location>
        <begin position="3288"/>
        <end position="3315"/>
    </location>
</feature>
<accession>A0A2K8YWM4</accession>
<feature type="domain" description="SD-repeat containing protein B" evidence="7">
    <location>
        <begin position="657"/>
        <end position="768"/>
    </location>
</feature>
<dbReference type="Pfam" id="PF19081">
    <property type="entry name" value="Ig_7"/>
    <property type="match status" value="2"/>
</dbReference>
<evidence type="ECO:0008006" key="11">
    <source>
        <dbReference type="Google" id="ProtNLM"/>
    </source>
</evidence>
<protein>
    <recommendedName>
        <fullName evidence="11">DUF11 domain-containing protein</fullName>
    </recommendedName>
</protein>
<dbReference type="NCBIfam" id="TIGR01451">
    <property type="entry name" value="B_ant_repeat"/>
    <property type="match status" value="3"/>
</dbReference>
<feature type="domain" description="DUF11" evidence="6">
    <location>
        <begin position="207"/>
        <end position="322"/>
    </location>
</feature>
<evidence type="ECO:0000259" key="6">
    <source>
        <dbReference type="Pfam" id="PF01345"/>
    </source>
</evidence>
<sequence>MEEISTPYMNPSRLIATGKSTPGYRYSSSQQGQVGVFAGRLINFLLELIHGRLLPVQKSMYSQTVHSSAIITIASSISVQSKLEAFVRLDGEPPDIPEPSPPGFRNRSFQSASNYFAQQTMNEQIILTKPLHKDSRQVVADTGGGSVPVRTKPPGFSRFLKRLSSFVDYAHSTTIPMVKGAYTLLTLFLILLAVSPAQAQVPTTVNLRLHKTINNQSPVIGDIVTYTVVVANAPGSTTATNVTIKDELPAGGVTYVPASASVVRGTGSYSSGVWRIASIAPGDSVVLVSKATVNERGVWFNTAEVASADQTDSNSIPNNQSLTEDDYDAVCFSVPILWYAGDEYTVTIPSGYDQIVWYRNDVAISTTAVSTSLAEVNSDFSLTIKSPGVYRFVTYRTGCPATNCCDIQVIQGPYGSLGDYVFIDSNKDGAQTTGEPGINGVKVYLYDETGTTKLDSTVTSGGGKYLFDSLTDGKYVVQFISPSGYQSTTANAGGVKDDLDSDAGVNGFTGVYTIDTSQPTSSTARNNPTVDAGFYLPTAGLGDYVFYDTNKNGIQDAGEAGIAGVVATLYVNNVASLTTLTNASGFYSFTGLTPGSSNNYVVGFTAPSGFTATLQNAGSDDTKDSDADLITGRTQSVTLANGEFNPTLDAGFYIPGASLGDFVFVDTNKNGVQEPGEPGIAGVVVTLVSNGTVVASTTTNASGIYSFTGLTPGVPYSVSFTTPTGYVSTSALIGGNDGKDSDADPITGQTRSVTLAPGENNPNLDAGFYLPTAGLGDYVFYDTNKNGIQDAGEAGIAGVVATLYVNNVVSLTTLTNASGFYSFTGLTPGSSNNYVVGFTASSGYTATLQNAGSDDTKDSDADLITGKTQSVTLANGEFNPTLDAGFYIPGASLGDFVFVDTNKNGVQEPGEPGIAGVVVVLLNGANTPIASTTTNASGIYSFTGLTPGVPYSVSFATPTGYVSTSALIGGNDGKDSDADPITGKTRSVTLAPGENNPNLDAGFYLPTAGLGDYVFYDTNKNGIQDAGEAGIAGVVATLYVNNVVSLTTLTNASGFYSFTGLTPGSSNNYVVGFTAPSGFTATLQNVGADDTKDSDADLITGRTQSVTLANGEFNSTLDAGFYIPGASLGDFVFVDTNKDGIQEPGEPGIAGVVVTLVSNGTVVASTTTNASGIYSFTGLTPGVPYSVSFTTPTGYTATLAQQGGNDTKDSDVNPITGQTRSVTLAPGENNPNLDAGFFPTCPTNFSLVVSNDMSICNGDKATLTAWTTASYVRWYLTPYDGTAFDTLSISRQSLTVSPTTTTVYYAEAVTQDGSCVSARKPVVVSVTTVPTPICLGNIKNTCPASTVDLTKIQIENHNTGLAYEWYTSMDRSVATRVTNLTAVGGGKFYLFAKSGNCYSNPTVLTVEIVDCNCQNVAGVNVGPGVAVCSGDVIPVKAVLSGSATSVVWATNGTGTFSNPASLTSNYTPSVADIATGNVMLTATTNDPDGPAGVCQSATSSLIAQINKRPETPVNVACDDTLVCQGSSTKLVGFAPGSKINWYDQDGKLIGTTQSGSKLVVTPTKTGSVVYYAEAFKETGCVSDRSSITLTVGKCSADLAVVKQVITPGTYSVGQKITYSITVSNNGPITANSVKVDDMLPATLTYVSSTPAGQYNPATGIWTIGLMSAGSDRNLLVEATIIGTGSVKNTAIVRSPDNDPTKTKNDTSSVTIPVIVSPCAVLPPTILCSITEICKGGTTTLTARGCTDGIVKWSDGQTGVSISVTPGATTTYSASCVVGKCISDASNKIKVTILEPQMPTITASADNVCPGSSVILTASGCAGGTIEWSDKAQTGLSIVVMPTGKTTYTAQCRMGTCLSTPATKTIEMSSDIPTPSIVCSSTVVCPGETITLTVENCLGTPVWNSTTATTSSIVVTPTVGNNTYSVYCKNGACVSKSSSVYTINIVAPVVPTVTASADSVCAKGAVVLTATGCNGTVIWNVKDQTGPSITVYPTANISYFAQCQFRTCLSAPSKTVAITVVTPTAPIISVSKTLICSGEKVTLTAKGCAGTVQWHGVDKVGASIDIYPTATTEYYATCKQGTCESEASNKVRVTVNTSASPAPVVTASTSAACDGGLVSLTATGCEGGSVKWSDGQTGSVVSVTATSTNHEFYALCQIGTQCGTGKSNIINIKITPIPTPTVTCSTDKICPGETVTLTVKDCLGTPHWSSTTATTGSIVVAPTVTTAYTVFCSDGTCTSATSKSYTITVTPVAIPTVTASATAVNPGSSVTLTASGCNGDVIWSANDINGNNKGAVIVVQPNGTQTYYAQCKYRVCLSDPSVTITINQSTSCVAKAGTLVAANGTVCGGTSTTVTIAATPNGGMIQPAGYSVLYVLTKGADKVVQQTSATPQFTVSSDAADYTIHTLVYNANAADQNYIDLSVVKLGITKASDVLQLIGSKCAALDVTGAKVKVSVVAPPTLSASSLTVCSGSVASLTAIGCESGKVSWSDGTEGAVYSKAVYSNQVLTAVCTVDGCTSSQSSLVNITLGTPAIPIIVSNVPTVCVSETVSLTATGCAGGTYIWSDDKTVGSTLTITPTSDVSYRVKCKVGECTGDWSAYTTIKVGAPVAPTISIAGSTANTSICYGTPVTLVATGCSASSYVTWSNNQVGSSITVTLASSATFTAQCCNSNQCKSVVSNALAVTVLPKVAQPIVVDKTNACPFKTVDLATAVTSSVSTTGGVLEYYTDASLSSKVATPAAVGTGTYYVVEKTTNGCVSLPVAIHVQINTCVEPTPCDTQNPATANAGIDASVCVDKAYQLAGSMGGAGKTAHWTTSGNGSFDNSYALNAVYTASNEDILSGKVTLTLSVSTNNAACAIATDAMLLTINGIKSVPVITVVGATKLCYGDSVTLKAPAGAAGYKWSNNATTQSIVVKTSGVYTVQLFDATGCSSVKSEGVTVNVAEPVLTPLVSNLRNTCPAKIVDLTKALASTTPGSSYIYRICECNTSNIVMRPDSVCEGTYWIVEKSASGCVSAPAKVVVKVFNCAADTLNADVSIAKTVSNAFVKNGAPVTYTITVSNAGPHTARNIDVRDILPKGLELLPVSSPNYKVSNGAITKRIDSLKSGESAQLVFAARVTVKGQEVVNKAEITYLDNKDTNLANNTASVTVKDTSSHKASLIGLAKAVLGKPTTVGDSLIKVSYSFVATNFGDDTLRHVKVGDDLAYAFAPNSVQSANVMVASGSSLKADPTFTGMGATTQLLDSTSYILPGASQTFVLNVTVKRAVGDTTKSFRNIAAASAINSLTTVTDLSTSGGDSDPDNDRNPTNNTGFASFTLSPNQPQGASIGLALAVVNIAAQPDSSYNITYKATIKNFGDVELKGIVLTDSLIRTFASPTSYSVVGSPVVSSGSTLIANAGFNGNTTPTVLNPYSYLAVGAQDTVLFTVNVKTNGNNGPFYSSASVVGCSPDSSQIVKDISNNGLDPAPAGSASTTVRFDLPKGLLGVSKFVGVPRLVEEGVYDIPYTITLSNMGSVPLKKVQVVDNLSEAFGHGALIVSNQISVTSTGTVSVNPAYTGQGLVTNMLVDSSSTLAVGAKSNLSFTVRVNVKNADSLTFYNVADATALTPTNEVVTDMSTAGINNDPDNDLDPRNNSKPTPIALNALSTSSYIGLAMSVRDTLRKPDGSFDVTYQIVVKNYGSEKLNYVSVSDSLSKVFNSQTGATFSIAKAPYVTSTGSALKLNPNFNGGSDPVLILGDSISVLAAGKVDTLQMVVNVATDGSTMTFLNSAYATAKSTSATVSDVSTSGLNPDLNGNNNPTDSNERESTPLNLPHTLQSMFIPEGFSPNGDGVNDLFVIRGVAGLTVSLEVYNRWGHIVYKNDDYQNDWDGKPNTGIAISSDANGVPDGTYYYVINTSDGRKFVRYMTINR</sequence>
<dbReference type="Pfam" id="PF01345">
    <property type="entry name" value="DUF11"/>
    <property type="match status" value="3"/>
</dbReference>
<feature type="compositionally biased region" description="Low complexity" evidence="5">
    <location>
        <begin position="3779"/>
        <end position="3798"/>
    </location>
</feature>
<feature type="domain" description="DUF11" evidence="6">
    <location>
        <begin position="3034"/>
        <end position="3149"/>
    </location>
</feature>